<name>A0A1E7DCK3_ALTMA</name>
<evidence type="ECO:0000313" key="3">
    <source>
        <dbReference type="EMBL" id="OES31366.1"/>
    </source>
</evidence>
<comment type="caution">
    <text evidence="3">The sequence shown here is derived from an EMBL/GenBank/DDBJ whole genome shotgun (WGS) entry which is preliminary data.</text>
</comment>
<evidence type="ECO:0000313" key="4">
    <source>
        <dbReference type="Proteomes" id="UP000095392"/>
    </source>
</evidence>
<dbReference type="NCBIfam" id="TIGR02595">
    <property type="entry name" value="PEP_CTERM"/>
    <property type="match status" value="1"/>
</dbReference>
<keyword evidence="1" id="KW-0472">Membrane</keyword>
<dbReference type="AlphaFoldDB" id="A0A1E7DCK3"/>
<gene>
    <name evidence="3" type="ORF">BFV95_2489</name>
</gene>
<evidence type="ECO:0000256" key="1">
    <source>
        <dbReference type="SAM" id="Phobius"/>
    </source>
</evidence>
<organism evidence="3 4">
    <name type="scientific">Alteromonas macleodii</name>
    <name type="common">Pseudoalteromonas macleodii</name>
    <dbReference type="NCBI Taxonomy" id="28108"/>
    <lineage>
        <taxon>Bacteria</taxon>
        <taxon>Pseudomonadati</taxon>
        <taxon>Pseudomonadota</taxon>
        <taxon>Gammaproteobacteria</taxon>
        <taxon>Alteromonadales</taxon>
        <taxon>Alteromonadaceae</taxon>
        <taxon>Alteromonas/Salinimonas group</taxon>
        <taxon>Alteromonas</taxon>
    </lineage>
</organism>
<keyword evidence="2" id="KW-0732">Signal</keyword>
<evidence type="ECO:0000256" key="2">
    <source>
        <dbReference type="SAM" id="SignalP"/>
    </source>
</evidence>
<dbReference type="EMBL" id="MIPY01000014">
    <property type="protein sequence ID" value="OES31366.1"/>
    <property type="molecule type" value="Genomic_DNA"/>
</dbReference>
<dbReference type="RefSeq" id="WP_014949888.1">
    <property type="nucleotide sequence ID" value="NZ_CP018321.1"/>
</dbReference>
<protein>
    <submittedName>
        <fullName evidence="3">PEP-CTERM protein-sorting domain protein</fullName>
    </submittedName>
</protein>
<dbReference type="Proteomes" id="UP000095392">
    <property type="component" value="Unassembled WGS sequence"/>
</dbReference>
<feature type="chain" id="PRO_5009191153" evidence="2">
    <location>
        <begin position="19"/>
        <end position="203"/>
    </location>
</feature>
<dbReference type="GeneID" id="56267537"/>
<sequence length="203" mass="21579">MKKIILMVLAIATFNANAAIIEISTDKSIYQVGETITATVSFSNEDAFLGIVPFPQPFDVYNTTIGFNDSLLSFIGASTLNPFGSVSSLGNPVLEMFLPPFLPGGILEIGSLAYLEQIDLFYQLQTPVIGLYTVQFIAQSVGDITIDGLSGSYIFQGSQGGQLTPIQVSSASFSIAEVPAPGTFALSLLALGGMFFARKRVKS</sequence>
<keyword evidence="1" id="KW-0812">Transmembrane</keyword>
<reference evidence="3 4" key="1">
    <citation type="submission" date="2016-09" db="EMBL/GenBank/DDBJ databases">
        <title>Draft Genome Sequence of four Alteromonas macleodii strains isolated from copper coupons and grown long-term at elevated copper levels.</title>
        <authorList>
            <person name="Cusick K."/>
            <person name="Dale J."/>
            <person name="Little B."/>
            <person name="Biffinger J."/>
        </authorList>
    </citation>
    <scope>NUCLEOTIDE SEQUENCE [LARGE SCALE GENOMIC DNA]</scope>
    <source>
        <strain evidence="3 4">KCP01</strain>
    </source>
</reference>
<proteinExistence type="predicted"/>
<feature type="transmembrane region" description="Helical" evidence="1">
    <location>
        <begin position="178"/>
        <end position="197"/>
    </location>
</feature>
<keyword evidence="1" id="KW-1133">Transmembrane helix</keyword>
<dbReference type="InterPro" id="IPR013424">
    <property type="entry name" value="Ice-binding_C"/>
</dbReference>
<feature type="signal peptide" evidence="2">
    <location>
        <begin position="1"/>
        <end position="18"/>
    </location>
</feature>
<accession>A0A1E7DCK3</accession>
<keyword evidence="4" id="KW-1185">Reference proteome</keyword>